<dbReference type="EMBL" id="CP003746">
    <property type="protein sequence ID" value="AFV00512.1"/>
    <property type="molecule type" value="Genomic_DNA"/>
</dbReference>
<evidence type="ECO:0000256" key="3">
    <source>
        <dbReference type="ARBA" id="ARBA00023237"/>
    </source>
</evidence>
<feature type="domain" description="TonB-dependent receptor plug" evidence="7">
    <location>
        <begin position="61"/>
        <end position="160"/>
    </location>
</feature>
<dbReference type="NCBIfam" id="TIGR01782">
    <property type="entry name" value="TonB-Xanth-Caul"/>
    <property type="match status" value="1"/>
</dbReference>
<feature type="signal peptide" evidence="5">
    <location>
        <begin position="1"/>
        <end position="27"/>
    </location>
</feature>
<keyword evidence="3" id="KW-0998">Cell outer membrane</keyword>
<feature type="domain" description="TonB-dependent receptor-like beta-barrel" evidence="6">
    <location>
        <begin position="711"/>
        <end position="1112"/>
    </location>
</feature>
<dbReference type="PANTHER" id="PTHR40980:SF3">
    <property type="entry name" value="TONB-DEPENDENT RECEPTOR-LIKE BETA-BARREL DOMAIN-CONTAINING PROTEIN"/>
    <property type="match status" value="1"/>
</dbReference>
<evidence type="ECO:0000256" key="1">
    <source>
        <dbReference type="ARBA" id="ARBA00004442"/>
    </source>
</evidence>
<evidence type="ECO:0000256" key="5">
    <source>
        <dbReference type="SAM" id="SignalP"/>
    </source>
</evidence>
<evidence type="ECO:0000256" key="4">
    <source>
        <dbReference type="RuleBase" id="RU003357"/>
    </source>
</evidence>
<dbReference type="OrthoDB" id="8727862at2"/>
<dbReference type="HOGENOM" id="CLU_006935_2_0_6"/>
<keyword evidence="2 4" id="KW-0472">Membrane</keyword>
<dbReference type="Pfam" id="PF07715">
    <property type="entry name" value="Plug"/>
    <property type="match status" value="1"/>
</dbReference>
<dbReference type="SUPFAM" id="SSF56935">
    <property type="entry name" value="Porins"/>
    <property type="match status" value="1"/>
</dbReference>
<dbReference type="Gene3D" id="2.170.130.10">
    <property type="entry name" value="TonB-dependent receptor, plug domain"/>
    <property type="match status" value="1"/>
</dbReference>
<dbReference type="PANTHER" id="PTHR40980">
    <property type="entry name" value="PLUG DOMAIN-CONTAINING PROTEIN"/>
    <property type="match status" value="1"/>
</dbReference>
<keyword evidence="9" id="KW-1185">Reference proteome</keyword>
<organism evidence="8 9">
    <name type="scientific">Simiduia agarivorans (strain DSM 21679 / JCM 13881 / BCRC 17597 / SA1)</name>
    <dbReference type="NCBI Taxonomy" id="1117647"/>
    <lineage>
        <taxon>Bacteria</taxon>
        <taxon>Pseudomonadati</taxon>
        <taxon>Pseudomonadota</taxon>
        <taxon>Gammaproteobacteria</taxon>
        <taxon>Cellvibrionales</taxon>
        <taxon>Cellvibrionaceae</taxon>
        <taxon>Simiduia</taxon>
    </lineage>
</organism>
<dbReference type="InterPro" id="IPR037066">
    <property type="entry name" value="Plug_dom_sf"/>
</dbReference>
<evidence type="ECO:0000313" key="8">
    <source>
        <dbReference type="EMBL" id="AFV00512.1"/>
    </source>
</evidence>
<dbReference type="eggNOG" id="COG1629">
    <property type="taxonomic scope" value="Bacteria"/>
</dbReference>
<proteinExistence type="inferred from homology"/>
<dbReference type="GO" id="GO:0009279">
    <property type="term" value="C:cell outer membrane"/>
    <property type="evidence" value="ECO:0007669"/>
    <property type="project" value="UniProtKB-SubCell"/>
</dbReference>
<dbReference type="eggNOG" id="COG4206">
    <property type="taxonomic scope" value="Bacteria"/>
</dbReference>
<feature type="chain" id="PRO_5003878462" evidence="5">
    <location>
        <begin position="28"/>
        <end position="1166"/>
    </location>
</feature>
<reference evidence="8 9" key="1">
    <citation type="journal article" date="2013" name="Genome Announc.">
        <title>Complete genome sequence of Simiduia agarivorans SA1(T), a marine bacterium able to degrade a variety of polysaccharides.</title>
        <authorList>
            <person name="Lin S.Y."/>
            <person name="Shieh W.Y."/>
            <person name="Chen J.S."/>
            <person name="Tang S.L."/>
        </authorList>
    </citation>
    <scope>NUCLEOTIDE SEQUENCE [LARGE SCALE GENOMIC DNA]</scope>
    <source>
        <strain evidence="9">DSM 21679 / JCM 13881 / BCRC 17597 / SA1</strain>
    </source>
</reference>
<sequence>MSRLNTRFRLSALSAAVIAATSMSVYAQDDASIEEAEQLEEIQVYGIRRSIEKSVDDKRFATNIKDTINAEDIGKSTDQNIAEALSRVTGVSAQTRDGEGTTITVRGANAQQNNISLNGVPLGATDFSQAVDLSAYSSDILSKIEVVKTPSADHEEGALGANVNLVTVRPLDSDEALNITIQGRQNDLSDNRDYKLSFSGSQKFLDDTLGVALTVFDETNSVRKDEYSRSDFRAYHVDVARDQNGNVVNDVWGVAPNFTEYSLNQNEYRRQGVNLGVQWMATDTTEVMLNASHNVQDISNTLDQIKVGIGQVGNMVGGIVEGVNESAPSDPSWTDPQEDWYVIDSNTNTFTKNLSRNASGQFNASLNEFENINDIVSLEIKQDIGDSIVVSGGINYSKAEQKPGESYWTNLQNYGRISAKQVALTSPDDIEPVGYDCSSGRCVIVSGTGLVDFGTIVPPDAEHITDNRSTTLFNPQDYDAFHLGYQSKNDVRVEDTQKSAYVDLDWDVEVAGLTKIEAGFKYSQREKAVDNQLYTFNSVADGVVVLDPNGNPVALPNGLLDIDASFVNEGKFPVDDFMKTLGYADGAHSAWTTIDPQQAFAVAQGDGELAIVRDDTETRNTKLDNFAVYIKGNFAFLDDKLTGDVGVRYVRTTVESAGYSGANFYGDVNNTGIIMDPFKIQALRDQSNPACPAWGSYLYTDSTDPGYSPWNQGVRWERIDGNGFDTKGTADYSDDTALPAVDGPCYDWTTEQDFGWGDGSGFSGWWNWRHSDISTDARYVYFQTEDGKRVLDENGNLYWEDRSRRSFAVEDKHDYGMLLPSLNLNYLLTDDLIGRFAVSKTMARPQIDSLRPGFKFEEDVWTRNNTITMTNTKLDPLTSNNLDLSLEWYFSEGSLLAGGVFYKDMTNFEESQTILTYSDDLRDLGLDPNAPAYNPADLVKPVGSDLAGCFPKRMHDSWGIGDWFFSGDPEQMCAMFQTTTIKNGKGASIKGLELQYVQTFDMLPGFLSGLGTQLNYTYQSSEYDQEVSSIDPSVVVPALPVAYTPEHSYNATVFWERNGHQVRLAYQGQTDQLAQRSWGAGALWQEARATLDLSATYQLTDTIALSFNAVNLTDAPVRTYFTSRFLNLGGEILDEGSPLSDGATDSRTVSEYKTGRSYRLGISARF</sequence>
<dbReference type="InterPro" id="IPR000531">
    <property type="entry name" value="Beta-barrel_TonB"/>
</dbReference>
<gene>
    <name evidence="8" type="ordered locus">M5M_16905</name>
</gene>
<protein>
    <submittedName>
        <fullName evidence="8">3-dehydroquinate synthase</fullName>
    </submittedName>
</protein>
<evidence type="ECO:0000259" key="6">
    <source>
        <dbReference type="Pfam" id="PF00593"/>
    </source>
</evidence>
<dbReference type="InterPro" id="IPR010104">
    <property type="entry name" value="TonB_rcpt_bac"/>
</dbReference>
<dbReference type="Proteomes" id="UP000000466">
    <property type="component" value="Chromosome"/>
</dbReference>
<keyword evidence="5" id="KW-0732">Signal</keyword>
<dbReference type="STRING" id="1117647.M5M_16905"/>
<dbReference type="KEGG" id="saga:M5M_16905"/>
<dbReference type="InterPro" id="IPR012910">
    <property type="entry name" value="Plug_dom"/>
</dbReference>
<comment type="similarity">
    <text evidence="4">Belongs to the TonB-dependent receptor family.</text>
</comment>
<name>K4KN92_SIMAS</name>
<accession>K4KN92</accession>
<dbReference type="Pfam" id="PF00593">
    <property type="entry name" value="TonB_dep_Rec_b-barrel"/>
    <property type="match status" value="1"/>
</dbReference>
<evidence type="ECO:0000259" key="7">
    <source>
        <dbReference type="Pfam" id="PF07715"/>
    </source>
</evidence>
<keyword evidence="4" id="KW-0798">TonB box</keyword>
<dbReference type="InterPro" id="IPR036942">
    <property type="entry name" value="Beta-barrel_TonB_sf"/>
</dbReference>
<evidence type="ECO:0000313" key="9">
    <source>
        <dbReference type="Proteomes" id="UP000000466"/>
    </source>
</evidence>
<dbReference type="Gene3D" id="2.40.170.20">
    <property type="entry name" value="TonB-dependent receptor, beta-barrel domain"/>
    <property type="match status" value="1"/>
</dbReference>
<dbReference type="AlphaFoldDB" id="K4KN92"/>
<evidence type="ECO:0000256" key="2">
    <source>
        <dbReference type="ARBA" id="ARBA00023136"/>
    </source>
</evidence>
<comment type="subcellular location">
    <subcellularLocation>
        <location evidence="1 4">Cell outer membrane</location>
    </subcellularLocation>
</comment>